<evidence type="ECO:0000256" key="6">
    <source>
        <dbReference type="ARBA" id="ARBA00013023"/>
    </source>
</evidence>
<evidence type="ECO:0000256" key="17">
    <source>
        <dbReference type="ARBA" id="ARBA00032510"/>
    </source>
</evidence>
<dbReference type="GO" id="GO:0046656">
    <property type="term" value="P:folic acid biosynthetic process"/>
    <property type="evidence" value="ECO:0007669"/>
    <property type="project" value="UniProtKB-KW"/>
</dbReference>
<dbReference type="Pfam" id="PF02875">
    <property type="entry name" value="Mur_ligase_C"/>
    <property type="match status" value="1"/>
</dbReference>
<evidence type="ECO:0000256" key="15">
    <source>
        <dbReference type="ARBA" id="ARBA00030048"/>
    </source>
</evidence>
<evidence type="ECO:0000256" key="10">
    <source>
        <dbReference type="ARBA" id="ARBA00022723"/>
    </source>
</evidence>
<dbReference type="SUPFAM" id="SSF53623">
    <property type="entry name" value="MurD-like peptide ligases, catalytic domain"/>
    <property type="match status" value="1"/>
</dbReference>
<dbReference type="GO" id="GO:0004326">
    <property type="term" value="F:tetrahydrofolylpolyglutamate synthase activity"/>
    <property type="evidence" value="ECO:0007669"/>
    <property type="project" value="UniProtKB-EC"/>
</dbReference>
<keyword evidence="12 22" id="KW-0067">ATP-binding</keyword>
<dbReference type="NCBIfam" id="TIGR01499">
    <property type="entry name" value="folC"/>
    <property type="match status" value="1"/>
</dbReference>
<proteinExistence type="inferred from homology"/>
<evidence type="ECO:0000256" key="22">
    <source>
        <dbReference type="PIRNR" id="PIRNR001563"/>
    </source>
</evidence>
<dbReference type="EC" id="6.3.2.17" evidence="7"/>
<dbReference type="EMBL" id="FTOA01000002">
    <property type="protein sequence ID" value="SIS53706.1"/>
    <property type="molecule type" value="Genomic_DNA"/>
</dbReference>
<dbReference type="InterPro" id="IPR036615">
    <property type="entry name" value="Mur_ligase_C_dom_sf"/>
</dbReference>
<evidence type="ECO:0000256" key="11">
    <source>
        <dbReference type="ARBA" id="ARBA00022741"/>
    </source>
</evidence>
<comment type="similarity">
    <text evidence="5 22">Belongs to the folylpolyglutamate synthase family.</text>
</comment>
<keyword evidence="14" id="KW-0289">Folate biosynthesis</keyword>
<dbReference type="InterPro" id="IPR018109">
    <property type="entry name" value="Folylpolyglutamate_synth_CS"/>
</dbReference>
<keyword evidence="13" id="KW-0460">Magnesium</keyword>
<dbReference type="GO" id="GO:0046872">
    <property type="term" value="F:metal ion binding"/>
    <property type="evidence" value="ECO:0007669"/>
    <property type="project" value="UniProtKB-KW"/>
</dbReference>
<keyword evidence="10" id="KW-0479">Metal-binding</keyword>
<dbReference type="Proteomes" id="UP000185678">
    <property type="component" value="Unassembled WGS sequence"/>
</dbReference>
<comment type="catalytic activity">
    <reaction evidence="19">
        <text>10-formyltetrahydrofolyl-(gamma-L-Glu)(n) + L-glutamate + ATP = 10-formyltetrahydrofolyl-(gamma-L-Glu)(n+1) + ADP + phosphate + H(+)</text>
        <dbReference type="Rhea" id="RHEA:51904"/>
        <dbReference type="Rhea" id="RHEA-COMP:13088"/>
        <dbReference type="Rhea" id="RHEA-COMP:14300"/>
        <dbReference type="ChEBI" id="CHEBI:15378"/>
        <dbReference type="ChEBI" id="CHEBI:29985"/>
        <dbReference type="ChEBI" id="CHEBI:30616"/>
        <dbReference type="ChEBI" id="CHEBI:43474"/>
        <dbReference type="ChEBI" id="CHEBI:134413"/>
        <dbReference type="ChEBI" id="CHEBI:456216"/>
        <dbReference type="EC" id="6.3.2.17"/>
    </reaction>
</comment>
<evidence type="ECO:0000256" key="19">
    <source>
        <dbReference type="ARBA" id="ARBA00047808"/>
    </source>
</evidence>
<evidence type="ECO:0000313" key="26">
    <source>
        <dbReference type="Proteomes" id="UP000185678"/>
    </source>
</evidence>
<evidence type="ECO:0000256" key="8">
    <source>
        <dbReference type="ARBA" id="ARBA00019357"/>
    </source>
</evidence>
<name>A0A1N7JWU0_9PROT</name>
<evidence type="ECO:0000256" key="16">
    <source>
        <dbReference type="ARBA" id="ARBA00030592"/>
    </source>
</evidence>
<evidence type="ECO:0000256" key="21">
    <source>
        <dbReference type="ARBA" id="ARBA00049161"/>
    </source>
</evidence>
<dbReference type="EC" id="6.3.2.12" evidence="6"/>
<reference evidence="25 26" key="1">
    <citation type="submission" date="2017-01" db="EMBL/GenBank/DDBJ databases">
        <authorList>
            <person name="Mah S.A."/>
            <person name="Swanson W.J."/>
            <person name="Moy G.W."/>
            <person name="Vacquier V.D."/>
        </authorList>
    </citation>
    <scope>NUCLEOTIDE SEQUENCE [LARGE SCALE GENOMIC DNA]</scope>
    <source>
        <strain evidence="25 26">DSM 11589</strain>
    </source>
</reference>
<evidence type="ECO:0000259" key="23">
    <source>
        <dbReference type="Pfam" id="PF02875"/>
    </source>
</evidence>
<dbReference type="InterPro" id="IPR001645">
    <property type="entry name" value="Folylpolyglutamate_synth"/>
</dbReference>
<comment type="pathway">
    <text evidence="4">Cofactor biosynthesis; tetrahydrofolylpolyglutamate biosynthesis.</text>
</comment>
<sequence length="444" mass="46560">MTSSSLAARRAAAALDRLGLLHPKLIDLSLDRVWRLLAALGNPQERLPPVIHIAGTNGKGSTVAYLRACLTAAGLQVHSYISPHLVRFNERITLAGEMISDGALADLLERIETVNDGQPITFFEVTTCAAFAAFAEVPADVLILETGLGGRLDATNVVARPAATVLTPIGLDHEQFLGPTVAAIATEKAHIIKADTPCVSAAQVPEADALLRAMAAQRQAPLAVAGEAFRVAVEDDQLVYSPIAGGAPWRLPLPALLGDHQIANAGVALAALEVARDPRTGASLTPALEALATGMRTVSWPARMQRLTRGPLVDALPAGWELWLDGAHNPQAGAMLAGFLPRWADQPLDMIMGMMGPKDAEGFFRPLAAQVDRLRAVPVPQEPNAKSPELVATAGQQAGIADVAVCDSVAAALEALRQTAGDSPRRVLICGSLYLAGTVLADNQ</sequence>
<evidence type="ECO:0000256" key="20">
    <source>
        <dbReference type="ARBA" id="ARBA00049035"/>
    </source>
</evidence>
<dbReference type="FunFam" id="3.40.1190.10:FF:000011">
    <property type="entry name" value="Folylpolyglutamate synthase/dihydrofolate synthase"/>
    <property type="match status" value="1"/>
</dbReference>
<comment type="catalytic activity">
    <reaction evidence="18">
        <text>(6S)-5,6,7,8-tetrahydrofolyl-(gamma-L-Glu)(n) + L-glutamate + ATP = (6S)-5,6,7,8-tetrahydrofolyl-(gamma-L-Glu)(n+1) + ADP + phosphate + H(+)</text>
        <dbReference type="Rhea" id="RHEA:10580"/>
        <dbReference type="Rhea" id="RHEA-COMP:14738"/>
        <dbReference type="Rhea" id="RHEA-COMP:14740"/>
        <dbReference type="ChEBI" id="CHEBI:15378"/>
        <dbReference type="ChEBI" id="CHEBI:29985"/>
        <dbReference type="ChEBI" id="CHEBI:30616"/>
        <dbReference type="ChEBI" id="CHEBI:43474"/>
        <dbReference type="ChEBI" id="CHEBI:141005"/>
        <dbReference type="ChEBI" id="CHEBI:456216"/>
        <dbReference type="EC" id="6.3.2.17"/>
    </reaction>
</comment>
<dbReference type="GO" id="GO:0005737">
    <property type="term" value="C:cytoplasm"/>
    <property type="evidence" value="ECO:0007669"/>
    <property type="project" value="TreeGrafter"/>
</dbReference>
<protein>
    <recommendedName>
        <fullName evidence="8">Dihydrofolate synthase/folylpolyglutamate synthase</fullName>
        <ecNumber evidence="6">6.3.2.12</ecNumber>
        <ecNumber evidence="7">6.3.2.17</ecNumber>
    </recommendedName>
    <alternativeName>
        <fullName evidence="17">Folylpoly-gamma-glutamate synthetase-dihydrofolate synthetase</fullName>
    </alternativeName>
    <alternativeName>
        <fullName evidence="15">Folylpolyglutamate synthetase</fullName>
    </alternativeName>
    <alternativeName>
        <fullName evidence="16">Tetrahydrofolylpolyglutamate synthase</fullName>
    </alternativeName>
</protein>
<gene>
    <name evidence="25" type="ORF">SAMN05421779_102500</name>
</gene>
<comment type="function">
    <text evidence="2">Functions in two distinct reactions of the de novo folate biosynthetic pathway. Catalyzes the addition of a glutamate residue to dihydropteroate (7,8-dihydropteroate or H2Pte) to form dihydrofolate (7,8-dihydrofolate monoglutamate or H2Pte-Glu). Also catalyzes successive additions of L-glutamate to tetrahydrofolate or 10-formyltetrahydrofolate or 5,10-methylenetetrahydrofolate, leading to folylpolyglutamate derivatives.</text>
</comment>
<dbReference type="SUPFAM" id="SSF53244">
    <property type="entry name" value="MurD-like peptide ligases, peptide-binding domain"/>
    <property type="match status" value="1"/>
</dbReference>
<dbReference type="PROSITE" id="PS01012">
    <property type="entry name" value="FOLYLPOLYGLU_SYNT_2"/>
    <property type="match status" value="1"/>
</dbReference>
<organism evidence="25 26">
    <name type="scientific">Insolitispirillum peregrinum</name>
    <dbReference type="NCBI Taxonomy" id="80876"/>
    <lineage>
        <taxon>Bacteria</taxon>
        <taxon>Pseudomonadati</taxon>
        <taxon>Pseudomonadota</taxon>
        <taxon>Alphaproteobacteria</taxon>
        <taxon>Rhodospirillales</taxon>
        <taxon>Novispirillaceae</taxon>
        <taxon>Insolitispirillum</taxon>
    </lineage>
</organism>
<evidence type="ECO:0000256" key="4">
    <source>
        <dbReference type="ARBA" id="ARBA00005150"/>
    </source>
</evidence>
<dbReference type="InterPro" id="IPR036565">
    <property type="entry name" value="Mur-like_cat_sf"/>
</dbReference>
<evidence type="ECO:0000259" key="24">
    <source>
        <dbReference type="Pfam" id="PF08245"/>
    </source>
</evidence>
<dbReference type="Pfam" id="PF08245">
    <property type="entry name" value="Mur_ligase_M"/>
    <property type="match status" value="1"/>
</dbReference>
<keyword evidence="9 22" id="KW-0436">Ligase</keyword>
<evidence type="ECO:0000256" key="12">
    <source>
        <dbReference type="ARBA" id="ARBA00022840"/>
    </source>
</evidence>
<dbReference type="InterPro" id="IPR013221">
    <property type="entry name" value="Mur_ligase_cen"/>
</dbReference>
<dbReference type="PANTHER" id="PTHR11136">
    <property type="entry name" value="FOLYLPOLYGLUTAMATE SYNTHASE-RELATED"/>
    <property type="match status" value="1"/>
</dbReference>
<evidence type="ECO:0000256" key="5">
    <source>
        <dbReference type="ARBA" id="ARBA00008276"/>
    </source>
</evidence>
<accession>A0A1N7JWU0</accession>
<dbReference type="InterPro" id="IPR004101">
    <property type="entry name" value="Mur_ligase_C"/>
</dbReference>
<dbReference type="PANTHER" id="PTHR11136:SF0">
    <property type="entry name" value="DIHYDROFOLATE SYNTHETASE-RELATED"/>
    <property type="match status" value="1"/>
</dbReference>
<dbReference type="GO" id="GO:0046654">
    <property type="term" value="P:tetrahydrofolate biosynthetic process"/>
    <property type="evidence" value="ECO:0007669"/>
    <property type="project" value="UniProtKB-UniPathway"/>
</dbReference>
<dbReference type="UniPathway" id="UPA00077">
    <property type="reaction ID" value="UER00157"/>
</dbReference>
<keyword evidence="26" id="KW-1185">Reference proteome</keyword>
<evidence type="ECO:0000256" key="9">
    <source>
        <dbReference type="ARBA" id="ARBA00022598"/>
    </source>
</evidence>
<evidence type="ECO:0000256" key="14">
    <source>
        <dbReference type="ARBA" id="ARBA00022909"/>
    </source>
</evidence>
<evidence type="ECO:0000256" key="2">
    <source>
        <dbReference type="ARBA" id="ARBA00002714"/>
    </source>
</evidence>
<comment type="pathway">
    <text evidence="3">Cofactor biosynthesis; tetrahydrofolate biosynthesis; 7,8-dihydrofolate from 2-amino-4-hydroxy-6-hydroxymethyl-7,8-dihydropteridine diphosphate and 4-aminobenzoate: step 2/2.</text>
</comment>
<keyword evidence="11 22" id="KW-0547">Nucleotide-binding</keyword>
<dbReference type="RefSeq" id="WP_245821304.1">
    <property type="nucleotide sequence ID" value="NZ_FTOA01000002.1"/>
</dbReference>
<dbReference type="GO" id="GO:0005524">
    <property type="term" value="F:ATP binding"/>
    <property type="evidence" value="ECO:0007669"/>
    <property type="project" value="UniProtKB-KW"/>
</dbReference>
<comment type="cofactor">
    <cofactor evidence="1">
        <name>Mg(2+)</name>
        <dbReference type="ChEBI" id="CHEBI:18420"/>
    </cofactor>
</comment>
<evidence type="ECO:0000256" key="1">
    <source>
        <dbReference type="ARBA" id="ARBA00001946"/>
    </source>
</evidence>
<dbReference type="PIRSF" id="PIRSF001563">
    <property type="entry name" value="Folylpolyglu_synth"/>
    <property type="match status" value="1"/>
</dbReference>
<dbReference type="STRING" id="80876.SAMN05421779_102500"/>
<dbReference type="AlphaFoldDB" id="A0A1N7JWU0"/>
<dbReference type="Gene3D" id="3.90.190.20">
    <property type="entry name" value="Mur ligase, C-terminal domain"/>
    <property type="match status" value="1"/>
</dbReference>
<comment type="catalytic activity">
    <reaction evidence="20">
        <text>(6R)-5,10-methylenetetrahydrofolyl-(gamma-L-Glu)(n) + L-glutamate + ATP = (6R)-5,10-methylenetetrahydrofolyl-(gamma-L-Glu)(n+1) + ADP + phosphate + H(+)</text>
        <dbReference type="Rhea" id="RHEA:51912"/>
        <dbReference type="Rhea" id="RHEA-COMP:13257"/>
        <dbReference type="Rhea" id="RHEA-COMP:13258"/>
        <dbReference type="ChEBI" id="CHEBI:15378"/>
        <dbReference type="ChEBI" id="CHEBI:29985"/>
        <dbReference type="ChEBI" id="CHEBI:30616"/>
        <dbReference type="ChEBI" id="CHEBI:43474"/>
        <dbReference type="ChEBI" id="CHEBI:136572"/>
        <dbReference type="ChEBI" id="CHEBI:456216"/>
        <dbReference type="EC" id="6.3.2.17"/>
    </reaction>
</comment>
<feature type="domain" description="Mur ligase central" evidence="24">
    <location>
        <begin position="53"/>
        <end position="271"/>
    </location>
</feature>
<evidence type="ECO:0000256" key="18">
    <source>
        <dbReference type="ARBA" id="ARBA00047493"/>
    </source>
</evidence>
<evidence type="ECO:0000313" key="25">
    <source>
        <dbReference type="EMBL" id="SIS53706.1"/>
    </source>
</evidence>
<comment type="catalytic activity">
    <reaction evidence="21">
        <text>7,8-dihydropteroate + L-glutamate + ATP = 7,8-dihydrofolate + ADP + phosphate + H(+)</text>
        <dbReference type="Rhea" id="RHEA:23584"/>
        <dbReference type="ChEBI" id="CHEBI:15378"/>
        <dbReference type="ChEBI" id="CHEBI:17839"/>
        <dbReference type="ChEBI" id="CHEBI:29985"/>
        <dbReference type="ChEBI" id="CHEBI:30616"/>
        <dbReference type="ChEBI" id="CHEBI:43474"/>
        <dbReference type="ChEBI" id="CHEBI:57451"/>
        <dbReference type="ChEBI" id="CHEBI:456216"/>
        <dbReference type="EC" id="6.3.2.12"/>
    </reaction>
</comment>
<dbReference type="GO" id="GO:0008841">
    <property type="term" value="F:dihydrofolate synthase activity"/>
    <property type="evidence" value="ECO:0007669"/>
    <property type="project" value="UniProtKB-EC"/>
</dbReference>
<evidence type="ECO:0000256" key="13">
    <source>
        <dbReference type="ARBA" id="ARBA00022842"/>
    </source>
</evidence>
<dbReference type="Gene3D" id="3.40.1190.10">
    <property type="entry name" value="Mur-like, catalytic domain"/>
    <property type="match status" value="1"/>
</dbReference>
<evidence type="ECO:0000256" key="3">
    <source>
        <dbReference type="ARBA" id="ARBA00004799"/>
    </source>
</evidence>
<evidence type="ECO:0000256" key="7">
    <source>
        <dbReference type="ARBA" id="ARBA00013025"/>
    </source>
</evidence>
<feature type="domain" description="Mur ligase C-terminal" evidence="23">
    <location>
        <begin position="318"/>
        <end position="432"/>
    </location>
</feature>